<sequence>MKIRVLIADSSEEVCKVIESIINNQKNMQVVGIANDPFQAREMIKTLVPDVLTLAIEFPRMNGILFLDKLMKLRPIPVVMISTLLDEQSLITEKAIKMGATACICKPSIDQLELIASDIINSVREAPNQFKQRDLSQLQQMPLTAGTETATRDDSDKYLIAIGASTGGTEAITKLLTRMPTNCPGIVITQHMSKSFTGSFAARLAGLCAINVAEATHNTLIKAGNAYVAPGDQHLLVQKRSGCYYSMLSDAEPVNLHRPSIDILFESVADSCKGFGVGIILTGMGKDGAAGLLKMKQAGAETIAQDEASCVVYGMPKEAVKLVAAKHQLPLGRITDATLNYINSRRKK</sequence>
<feature type="active site" evidence="5 6">
    <location>
        <position position="191"/>
    </location>
</feature>
<dbReference type="SUPFAM" id="SSF52172">
    <property type="entry name" value="CheY-like"/>
    <property type="match status" value="1"/>
</dbReference>
<keyword evidence="1 5" id="KW-0963">Cytoplasm</keyword>
<dbReference type="Pfam" id="PF00072">
    <property type="entry name" value="Response_reg"/>
    <property type="match status" value="1"/>
</dbReference>
<evidence type="ECO:0000256" key="2">
    <source>
        <dbReference type="ARBA" id="ARBA00022500"/>
    </source>
</evidence>
<comment type="domain">
    <text evidence="5">Contains a C-terminal catalytic domain, and an N-terminal region which modulates catalytic activity.</text>
</comment>
<evidence type="ECO:0000259" key="9">
    <source>
        <dbReference type="PROSITE" id="PS50122"/>
    </source>
</evidence>
<protein>
    <recommendedName>
        <fullName evidence="5">Protein-glutamate methylesterase/protein-glutamine glutaminase</fullName>
        <ecNumber evidence="5">3.1.1.61</ecNumber>
        <ecNumber evidence="5">3.5.1.44</ecNumber>
    </recommendedName>
</protein>
<dbReference type="PROSITE" id="PS50110">
    <property type="entry name" value="RESPONSE_REGULATORY"/>
    <property type="match status" value="1"/>
</dbReference>
<dbReference type="Pfam" id="PF01339">
    <property type="entry name" value="CheB_methylest"/>
    <property type="match status" value="1"/>
</dbReference>
<dbReference type="EMBL" id="CP136522">
    <property type="protein sequence ID" value="WOT06215.1"/>
    <property type="molecule type" value="Genomic_DNA"/>
</dbReference>
<evidence type="ECO:0000256" key="4">
    <source>
        <dbReference type="ARBA" id="ARBA00048267"/>
    </source>
</evidence>
<dbReference type="Gene3D" id="3.40.50.180">
    <property type="entry name" value="Methylesterase CheB, C-terminal domain"/>
    <property type="match status" value="1"/>
</dbReference>
<dbReference type="PANTHER" id="PTHR42872">
    <property type="entry name" value="PROTEIN-GLUTAMATE METHYLESTERASE/PROTEIN-GLUTAMINE GLUTAMINASE"/>
    <property type="match status" value="1"/>
</dbReference>
<dbReference type="SMART" id="SM00448">
    <property type="entry name" value="REC"/>
    <property type="match status" value="1"/>
</dbReference>
<dbReference type="NCBIfam" id="NF001965">
    <property type="entry name" value="PRK00742.1"/>
    <property type="match status" value="1"/>
</dbReference>
<evidence type="ECO:0000256" key="6">
    <source>
        <dbReference type="PROSITE-ProRule" id="PRU00050"/>
    </source>
</evidence>
<evidence type="ECO:0000256" key="3">
    <source>
        <dbReference type="ARBA" id="ARBA00022801"/>
    </source>
</evidence>
<dbReference type="SUPFAM" id="SSF52738">
    <property type="entry name" value="Methylesterase CheB, C-terminal domain"/>
    <property type="match status" value="1"/>
</dbReference>
<dbReference type="GO" id="GO:0008984">
    <property type="term" value="F:protein-glutamate methylesterase activity"/>
    <property type="evidence" value="ECO:0007669"/>
    <property type="project" value="UniProtKB-EC"/>
</dbReference>
<feature type="domain" description="Response regulatory" evidence="8">
    <location>
        <begin position="4"/>
        <end position="121"/>
    </location>
</feature>
<evidence type="ECO:0000313" key="11">
    <source>
        <dbReference type="Proteomes" id="UP001529491"/>
    </source>
</evidence>
<dbReference type="CDD" id="cd17541">
    <property type="entry name" value="REC_CheB-like"/>
    <property type="match status" value="1"/>
</dbReference>
<comment type="subcellular location">
    <subcellularLocation>
        <location evidence="5">Cytoplasm</location>
    </subcellularLocation>
</comment>
<dbReference type="PROSITE" id="PS50122">
    <property type="entry name" value="CHEB"/>
    <property type="match status" value="1"/>
</dbReference>
<dbReference type="EC" id="3.1.1.61" evidence="5"/>
<accession>A0ABZ0K0Y2</accession>
<reference evidence="10 11" key="1">
    <citation type="submission" date="2023-10" db="EMBL/GenBank/DDBJ databases">
        <title>Complete genome sequence of Shewanella sp. DAU334.</title>
        <authorList>
            <person name="Lee Y.-S."/>
            <person name="Jeong H.-R."/>
            <person name="Hwang E.-J."/>
            <person name="Choi Y.-L."/>
            <person name="Kim G.-D."/>
        </authorList>
    </citation>
    <scope>NUCLEOTIDE SEQUENCE [LARGE SCALE GENOMIC DNA]</scope>
    <source>
        <strain evidence="10 11">DAU334</strain>
    </source>
</reference>
<comment type="catalytic activity">
    <reaction evidence="5">
        <text>L-glutaminyl-[protein] + H2O = L-glutamyl-[protein] + NH4(+)</text>
        <dbReference type="Rhea" id="RHEA:16441"/>
        <dbReference type="Rhea" id="RHEA-COMP:10207"/>
        <dbReference type="Rhea" id="RHEA-COMP:10208"/>
        <dbReference type="ChEBI" id="CHEBI:15377"/>
        <dbReference type="ChEBI" id="CHEBI:28938"/>
        <dbReference type="ChEBI" id="CHEBI:29973"/>
        <dbReference type="ChEBI" id="CHEBI:30011"/>
        <dbReference type="EC" id="3.5.1.44"/>
    </reaction>
</comment>
<dbReference type="InterPro" id="IPR011006">
    <property type="entry name" value="CheY-like_superfamily"/>
</dbReference>
<keyword evidence="11" id="KW-1185">Reference proteome</keyword>
<evidence type="ECO:0000256" key="5">
    <source>
        <dbReference type="HAMAP-Rule" id="MF_00099"/>
    </source>
</evidence>
<feature type="active site" evidence="5 6">
    <location>
        <position position="287"/>
    </location>
</feature>
<dbReference type="InterPro" id="IPR001789">
    <property type="entry name" value="Sig_transdc_resp-reg_receiver"/>
</dbReference>
<dbReference type="Proteomes" id="UP001529491">
    <property type="component" value="Chromosome"/>
</dbReference>
<keyword evidence="3 5" id="KW-0378">Hydrolase</keyword>
<dbReference type="RefSeq" id="WP_310470487.1">
    <property type="nucleotide sequence ID" value="NZ_CP136522.1"/>
</dbReference>
<evidence type="ECO:0000313" key="10">
    <source>
        <dbReference type="EMBL" id="WOT06215.1"/>
    </source>
</evidence>
<proteinExistence type="inferred from homology"/>
<comment type="caution">
    <text evidence="5 7">Lacks conserved residue(s) required for the propagation of feature annotation.</text>
</comment>
<dbReference type="PIRSF" id="PIRSF000876">
    <property type="entry name" value="RR_chemtxs_CheB"/>
    <property type="match status" value="1"/>
</dbReference>
<comment type="catalytic activity">
    <reaction evidence="4 5">
        <text>[protein]-L-glutamate 5-O-methyl ester + H2O = L-glutamyl-[protein] + methanol + H(+)</text>
        <dbReference type="Rhea" id="RHEA:23236"/>
        <dbReference type="Rhea" id="RHEA-COMP:10208"/>
        <dbReference type="Rhea" id="RHEA-COMP:10311"/>
        <dbReference type="ChEBI" id="CHEBI:15377"/>
        <dbReference type="ChEBI" id="CHEBI:15378"/>
        <dbReference type="ChEBI" id="CHEBI:17790"/>
        <dbReference type="ChEBI" id="CHEBI:29973"/>
        <dbReference type="ChEBI" id="CHEBI:82795"/>
        <dbReference type="EC" id="3.1.1.61"/>
    </reaction>
</comment>
<evidence type="ECO:0000256" key="1">
    <source>
        <dbReference type="ARBA" id="ARBA00022490"/>
    </source>
</evidence>
<dbReference type="Gene3D" id="3.40.50.2300">
    <property type="match status" value="1"/>
</dbReference>
<dbReference type="CDD" id="cd16432">
    <property type="entry name" value="CheB_Rec"/>
    <property type="match status" value="1"/>
</dbReference>
<evidence type="ECO:0000259" key="8">
    <source>
        <dbReference type="PROSITE" id="PS50110"/>
    </source>
</evidence>
<gene>
    <name evidence="5" type="primary">cheB</name>
    <name evidence="10" type="ORF">RGE70_05290</name>
</gene>
<dbReference type="EC" id="3.5.1.44" evidence="5"/>
<comment type="function">
    <text evidence="5">Involved in chemotaxis. Part of a chemotaxis signal transduction system that modulates chemotaxis in response to various stimuli. Catalyzes the demethylation of specific methylglutamate residues introduced into the chemoreceptors (methyl-accepting chemotaxis proteins or MCP) by CheR. Also mediates the irreversible deamidation of specific glutamine residues to glutamic acid.</text>
</comment>
<dbReference type="NCBIfam" id="NF009206">
    <property type="entry name" value="PRK12555.1"/>
    <property type="match status" value="1"/>
</dbReference>
<organism evidence="10 11">
    <name type="scientific">Shewanella youngdeokensis</name>
    <dbReference type="NCBI Taxonomy" id="2999068"/>
    <lineage>
        <taxon>Bacteria</taxon>
        <taxon>Pseudomonadati</taxon>
        <taxon>Pseudomonadota</taxon>
        <taxon>Gammaproteobacteria</taxon>
        <taxon>Alteromonadales</taxon>
        <taxon>Shewanellaceae</taxon>
        <taxon>Shewanella</taxon>
    </lineage>
</organism>
<dbReference type="InterPro" id="IPR008248">
    <property type="entry name" value="CheB-like"/>
</dbReference>
<dbReference type="InterPro" id="IPR000673">
    <property type="entry name" value="Sig_transdc_resp-reg_Me-estase"/>
</dbReference>
<comment type="similarity">
    <text evidence="5">Belongs to the CheB family.</text>
</comment>
<dbReference type="InterPro" id="IPR035909">
    <property type="entry name" value="CheB_C"/>
</dbReference>
<feature type="domain" description="CheB-type methylesterase" evidence="9">
    <location>
        <begin position="153"/>
        <end position="345"/>
    </location>
</feature>
<evidence type="ECO:0000256" key="7">
    <source>
        <dbReference type="PROSITE-ProRule" id="PRU00169"/>
    </source>
</evidence>
<name>A0ABZ0K0Y2_9GAMM</name>
<keyword evidence="2 5" id="KW-0145">Chemotaxis</keyword>
<dbReference type="HAMAP" id="MF_00099">
    <property type="entry name" value="CheB_chemtxs"/>
    <property type="match status" value="1"/>
</dbReference>
<feature type="active site" evidence="5 6">
    <location>
        <position position="165"/>
    </location>
</feature>
<dbReference type="PANTHER" id="PTHR42872:SF6">
    <property type="entry name" value="PROTEIN-GLUTAMATE METHYLESTERASE_PROTEIN-GLUTAMINE GLUTAMINASE"/>
    <property type="match status" value="1"/>
</dbReference>